<keyword evidence="3" id="KW-1185">Reference proteome</keyword>
<gene>
    <name evidence="2" type="ORF">Mal52_56880</name>
</gene>
<keyword evidence="1" id="KW-0812">Transmembrane</keyword>
<evidence type="ECO:0000313" key="3">
    <source>
        <dbReference type="Proteomes" id="UP000319383"/>
    </source>
</evidence>
<dbReference type="AlphaFoldDB" id="A0A517ZXH1"/>
<proteinExistence type="predicted"/>
<name>A0A517ZXH1_9PLAN</name>
<feature type="transmembrane region" description="Helical" evidence="1">
    <location>
        <begin position="77"/>
        <end position="100"/>
    </location>
</feature>
<sequence length="228" mass="25563">MAKTFPIQCHSCTEILDVAADMDVTAHYDCPMCGAAIEIAEAEDFDLPCPAAVVIEEQTPERLRLRVVESPRGSDGYYLALLFMGIGLVLIGYVVLVLSIDFDYPFPLIHNNIIDQLFYGIISLGGGTLQLTAARSLELAGENVTIRYYVFGLDFFRRRTRSTLIDSVYTVPPHANFKPLRVWQVILAVGSKFHTRRSILTPNPDLARYVTHLLRRHLITIGHELQDG</sequence>
<reference evidence="2 3" key="1">
    <citation type="submission" date="2019-02" db="EMBL/GenBank/DDBJ databases">
        <title>Deep-cultivation of Planctomycetes and their phenomic and genomic characterization uncovers novel biology.</title>
        <authorList>
            <person name="Wiegand S."/>
            <person name="Jogler M."/>
            <person name="Boedeker C."/>
            <person name="Pinto D."/>
            <person name="Vollmers J."/>
            <person name="Rivas-Marin E."/>
            <person name="Kohn T."/>
            <person name="Peeters S.H."/>
            <person name="Heuer A."/>
            <person name="Rast P."/>
            <person name="Oberbeckmann S."/>
            <person name="Bunk B."/>
            <person name="Jeske O."/>
            <person name="Meyerdierks A."/>
            <person name="Storesund J.E."/>
            <person name="Kallscheuer N."/>
            <person name="Luecker S."/>
            <person name="Lage O.M."/>
            <person name="Pohl T."/>
            <person name="Merkel B.J."/>
            <person name="Hornburger P."/>
            <person name="Mueller R.-W."/>
            <person name="Bruemmer F."/>
            <person name="Labrenz M."/>
            <person name="Spormann A.M."/>
            <person name="Op den Camp H."/>
            <person name="Overmann J."/>
            <person name="Amann R."/>
            <person name="Jetten M.S.M."/>
            <person name="Mascher T."/>
            <person name="Medema M.H."/>
            <person name="Devos D.P."/>
            <person name="Kaster A.-K."/>
            <person name="Ovreas L."/>
            <person name="Rohde M."/>
            <person name="Galperin M.Y."/>
            <person name="Jogler C."/>
        </authorList>
    </citation>
    <scope>NUCLEOTIDE SEQUENCE [LARGE SCALE GENOMIC DNA]</scope>
    <source>
        <strain evidence="2 3">Mal52</strain>
    </source>
</reference>
<organism evidence="2 3">
    <name type="scientific">Symmachiella dynata</name>
    <dbReference type="NCBI Taxonomy" id="2527995"/>
    <lineage>
        <taxon>Bacteria</taxon>
        <taxon>Pseudomonadati</taxon>
        <taxon>Planctomycetota</taxon>
        <taxon>Planctomycetia</taxon>
        <taxon>Planctomycetales</taxon>
        <taxon>Planctomycetaceae</taxon>
        <taxon>Symmachiella</taxon>
    </lineage>
</organism>
<evidence type="ECO:0000313" key="2">
    <source>
        <dbReference type="EMBL" id="QDU47160.1"/>
    </source>
</evidence>
<keyword evidence="1" id="KW-1133">Transmembrane helix</keyword>
<protein>
    <submittedName>
        <fullName evidence="2">Uncharacterized protein</fullName>
    </submittedName>
</protein>
<accession>A0A517ZXH1</accession>
<dbReference type="RefSeq" id="WP_145379865.1">
    <property type="nucleotide sequence ID" value="NZ_CP036276.1"/>
</dbReference>
<dbReference type="KEGG" id="sdyn:Mal52_56880"/>
<keyword evidence="1" id="KW-0472">Membrane</keyword>
<dbReference type="EMBL" id="CP036276">
    <property type="protein sequence ID" value="QDU47160.1"/>
    <property type="molecule type" value="Genomic_DNA"/>
</dbReference>
<evidence type="ECO:0000256" key="1">
    <source>
        <dbReference type="SAM" id="Phobius"/>
    </source>
</evidence>
<dbReference type="Proteomes" id="UP000319383">
    <property type="component" value="Chromosome"/>
</dbReference>